<dbReference type="PANTHER" id="PTHR45527">
    <property type="entry name" value="NONRIBOSOMAL PEPTIDE SYNTHETASE"/>
    <property type="match status" value="1"/>
</dbReference>
<dbReference type="Pfam" id="PF13193">
    <property type="entry name" value="AMP-binding_C"/>
    <property type="match status" value="1"/>
</dbReference>
<protein>
    <submittedName>
        <fullName evidence="3">D-alanine--poly(Phosphoribitol) ligase</fullName>
    </submittedName>
</protein>
<evidence type="ECO:0000313" key="4">
    <source>
        <dbReference type="Proteomes" id="UP001501310"/>
    </source>
</evidence>
<dbReference type="InterPro" id="IPR010071">
    <property type="entry name" value="AA_adenyl_dom"/>
</dbReference>
<dbReference type="PANTHER" id="PTHR45527:SF1">
    <property type="entry name" value="FATTY ACID SYNTHASE"/>
    <property type="match status" value="1"/>
</dbReference>
<dbReference type="InterPro" id="IPR020845">
    <property type="entry name" value="AMP-binding_CS"/>
</dbReference>
<dbReference type="Gene3D" id="3.40.50.12780">
    <property type="entry name" value="N-terminal domain of ligase-like"/>
    <property type="match status" value="1"/>
</dbReference>
<accession>A0ABP7SA98</accession>
<evidence type="ECO:0000313" key="3">
    <source>
        <dbReference type="EMBL" id="GAA4008833.1"/>
    </source>
</evidence>
<dbReference type="InterPro" id="IPR025110">
    <property type="entry name" value="AMP-bd_C"/>
</dbReference>
<keyword evidence="3" id="KW-0436">Ligase</keyword>
<evidence type="ECO:0000259" key="1">
    <source>
        <dbReference type="Pfam" id="PF00501"/>
    </source>
</evidence>
<feature type="domain" description="AMP-binding enzyme C-terminal" evidence="2">
    <location>
        <begin position="436"/>
        <end position="509"/>
    </location>
</feature>
<feature type="domain" description="AMP-dependent synthetase/ligase" evidence="1">
    <location>
        <begin position="18"/>
        <end position="377"/>
    </location>
</feature>
<evidence type="ECO:0000259" key="2">
    <source>
        <dbReference type="Pfam" id="PF13193"/>
    </source>
</evidence>
<keyword evidence="4" id="KW-1185">Reference proteome</keyword>
<dbReference type="PROSITE" id="PS00455">
    <property type="entry name" value="AMP_BINDING"/>
    <property type="match status" value="1"/>
</dbReference>
<sequence>MTRIDREDGRSLRSGFLRSAAQTPCAPCLVIKGETLTYGEVERLARCLASNIVARLGRPARRIGIFASRNREAYVGVLAALFAGGSFVPLNPNFPAGRTRAMIEASDLDAIIVDAALSARLDEILDGYSSPPLLIMPDKGAESLEADPGGAATNLPSVMSEDIAYILFTSGSTGTPKGVPVTNANVCSFIDWAVSHYAITAKDRFSQTFDQTFDLSIFDLFVAWERGATVYAMQPLDLLAPARFIRNNALTVWFSVPSIPALMRRKGTLADAALPSLRLSLFCGEPLPLATARAWQAAASNSVVENLYGPTELTIACMWHRWDEQVSPPLCINGIVPIGRPFAGLGAALVDDELKLVPDGEAGELCLCGAQTTPGYWRDPGRTADRFVRLSGDEQAAGIFYRTGDLARRLPDGTYVYLGRTDHQIKVQGYRVELGEIEACLQGQQGVIQAVAIGWPEVDGRADGIVGFVTGNDIDTAACRQAVAAQLPAYMVPSQVLVIDDMPLNANGKIDRRALAATLTS</sequence>
<dbReference type="RefSeq" id="WP_344710482.1">
    <property type="nucleotide sequence ID" value="NZ_BAAAZD010000002.1"/>
</dbReference>
<gene>
    <name evidence="3" type="ORF">GCM10022211_23170</name>
</gene>
<dbReference type="InterPro" id="IPR045851">
    <property type="entry name" value="AMP-bd_C_sf"/>
</dbReference>
<organism evidence="3 4">
    <name type="scientific">Sphingomonas humi</name>
    <dbReference type="NCBI Taxonomy" id="335630"/>
    <lineage>
        <taxon>Bacteria</taxon>
        <taxon>Pseudomonadati</taxon>
        <taxon>Pseudomonadota</taxon>
        <taxon>Alphaproteobacteria</taxon>
        <taxon>Sphingomonadales</taxon>
        <taxon>Sphingomonadaceae</taxon>
        <taxon>Sphingomonas</taxon>
    </lineage>
</organism>
<proteinExistence type="predicted"/>
<dbReference type="GO" id="GO:0016874">
    <property type="term" value="F:ligase activity"/>
    <property type="evidence" value="ECO:0007669"/>
    <property type="project" value="UniProtKB-KW"/>
</dbReference>
<dbReference type="Pfam" id="PF00501">
    <property type="entry name" value="AMP-binding"/>
    <property type="match status" value="1"/>
</dbReference>
<dbReference type="NCBIfam" id="TIGR01733">
    <property type="entry name" value="AA-adenyl-dom"/>
    <property type="match status" value="1"/>
</dbReference>
<dbReference type="SUPFAM" id="SSF56801">
    <property type="entry name" value="Acetyl-CoA synthetase-like"/>
    <property type="match status" value="1"/>
</dbReference>
<dbReference type="Gene3D" id="3.30.300.30">
    <property type="match status" value="1"/>
</dbReference>
<dbReference type="InterPro" id="IPR000873">
    <property type="entry name" value="AMP-dep_synth/lig_dom"/>
</dbReference>
<name>A0ABP7SA98_9SPHN</name>
<dbReference type="InterPro" id="IPR042099">
    <property type="entry name" value="ANL_N_sf"/>
</dbReference>
<reference evidence="4" key="1">
    <citation type="journal article" date="2019" name="Int. J. Syst. Evol. Microbiol.">
        <title>The Global Catalogue of Microorganisms (GCM) 10K type strain sequencing project: providing services to taxonomists for standard genome sequencing and annotation.</title>
        <authorList>
            <consortium name="The Broad Institute Genomics Platform"/>
            <consortium name="The Broad Institute Genome Sequencing Center for Infectious Disease"/>
            <person name="Wu L."/>
            <person name="Ma J."/>
        </authorList>
    </citation>
    <scope>NUCLEOTIDE SEQUENCE [LARGE SCALE GENOMIC DNA]</scope>
    <source>
        <strain evidence="4">JCM 16603</strain>
    </source>
</reference>
<comment type="caution">
    <text evidence="3">The sequence shown here is derived from an EMBL/GenBank/DDBJ whole genome shotgun (WGS) entry which is preliminary data.</text>
</comment>
<dbReference type="EMBL" id="BAAAZD010000002">
    <property type="protein sequence ID" value="GAA4008833.1"/>
    <property type="molecule type" value="Genomic_DNA"/>
</dbReference>
<dbReference type="Proteomes" id="UP001501310">
    <property type="component" value="Unassembled WGS sequence"/>
</dbReference>